<sequence length="596" mass="68301">MSDTSTAISSLLMSNSEFILIGLTGRTGSGCTTTAKLLGTKILTFPESNLVENIYSGLNSIRYKIIKNYTKNHWIDFDVITISNLLTLYALKTGKDNFIGFVKQIISSDKKPTLQNSNFEQISQIFSDCRNDINFKQDFLKLLERDCQENYRTIKIEHNEFFKILKEYSIKFKESLNKINNGLYIKVYQEIGNSIRKIGKIDGAYADKELDTENIFIIPELINTLVKIIKLNNNAENKLTRIAIDTLRNPYEVKFFRDRYSAFHLISINTNDEDRQAYLRKHRQFSDSEIDDIDKKESGKLIKSTTDDYHYFTSQNVKKCIELSDIHFYNPKHEPDNNNALKSQIAWYIGLMLHPGLITPTTMERTMQIAYAAKLNSGCISRQVGAVVLDSENSIKSVGWNDVPKGQLPCSLRSLDGLENDFQKKKYSPFERNNTDFREKAKHLFEIFSSEEYDGAMKGLNKSYCFKDIKNISSEKKENNQVHTRSLHAEENAFLQISKYGGTGVQHGSLYTTASPCELCAKKAYQLGIKEIVFIDPYPGIAKEHILESGENPPKLTQFRGAIGRAYHKLYEPIMPYKDELIYSTCGKAEYEKKIN</sequence>
<dbReference type="PANTHER" id="PTHR11086">
    <property type="entry name" value="DEOXYCYTIDYLATE DEAMINASE-RELATED"/>
    <property type="match status" value="1"/>
</dbReference>
<dbReference type="PROSITE" id="PS51747">
    <property type="entry name" value="CYT_DCMP_DEAMINASES_2"/>
    <property type="match status" value="1"/>
</dbReference>
<evidence type="ECO:0000256" key="1">
    <source>
        <dbReference type="ARBA" id="ARBA00022801"/>
    </source>
</evidence>
<dbReference type="NCBIfam" id="NF041025">
    <property type="entry name" value="antiphage_deaminase"/>
    <property type="match status" value="1"/>
</dbReference>
<dbReference type="AlphaFoldDB" id="A0A5M9R7A3"/>
<name>A0A5M9R7A3_9GAMM</name>
<reference evidence="3 4" key="1">
    <citation type="submission" date="2019-09" db="EMBL/GenBank/DDBJ databases">
        <title>Draft genome sequence of various Type strains from the CCUG.</title>
        <authorList>
            <person name="Pineiro-Iglesias B."/>
            <person name="Tunovic T."/>
            <person name="Unosson C."/>
            <person name="Inganas E."/>
            <person name="Ohlen M."/>
            <person name="Cardew S."/>
            <person name="Jensie-Markopoulos S."/>
            <person name="Salva-Serra F."/>
            <person name="Jaen-Luchoro D."/>
            <person name="Karlsson R."/>
            <person name="Svensson-Stadler L."/>
            <person name="Chun J."/>
            <person name="Moore E."/>
        </authorList>
    </citation>
    <scope>NUCLEOTIDE SEQUENCE [LARGE SCALE GENOMIC DNA]</scope>
    <source>
        <strain evidence="3 4">CCUG 53682T</strain>
    </source>
</reference>
<accession>A0A5M9R7A3</accession>
<dbReference type="SUPFAM" id="SSF53927">
    <property type="entry name" value="Cytidine deaminase-like"/>
    <property type="match status" value="1"/>
</dbReference>
<dbReference type="InterPro" id="IPR015517">
    <property type="entry name" value="dCMP_deaminase-rel"/>
</dbReference>
<organism evidence="3 4">
    <name type="scientific">Morganella psychrotolerans</name>
    <dbReference type="NCBI Taxonomy" id="368603"/>
    <lineage>
        <taxon>Bacteria</taxon>
        <taxon>Pseudomonadati</taxon>
        <taxon>Pseudomonadota</taxon>
        <taxon>Gammaproteobacteria</taxon>
        <taxon>Enterobacterales</taxon>
        <taxon>Morganellaceae</taxon>
        <taxon>Morganella</taxon>
    </lineage>
</organism>
<dbReference type="EMBL" id="VXKB01000001">
    <property type="protein sequence ID" value="KAA8716834.1"/>
    <property type="molecule type" value="Genomic_DNA"/>
</dbReference>
<evidence type="ECO:0000259" key="2">
    <source>
        <dbReference type="PROSITE" id="PS51747"/>
    </source>
</evidence>
<gene>
    <name evidence="3" type="ORF">F4V73_02875</name>
</gene>
<dbReference type="RefSeq" id="WP_150384635.1">
    <property type="nucleotide sequence ID" value="NZ_BAAAFS010000001.1"/>
</dbReference>
<feature type="domain" description="CMP/dCMP-type deaminase" evidence="2">
    <location>
        <begin position="361"/>
        <end position="559"/>
    </location>
</feature>
<dbReference type="Gene3D" id="3.40.140.10">
    <property type="entry name" value="Cytidine Deaminase, domain 2"/>
    <property type="match status" value="1"/>
</dbReference>
<keyword evidence="1" id="KW-0378">Hydrolase</keyword>
<dbReference type="InterPro" id="IPR027417">
    <property type="entry name" value="P-loop_NTPase"/>
</dbReference>
<dbReference type="Gene3D" id="3.40.50.300">
    <property type="entry name" value="P-loop containing nucleotide triphosphate hydrolases"/>
    <property type="match status" value="1"/>
</dbReference>
<evidence type="ECO:0000313" key="3">
    <source>
        <dbReference type="EMBL" id="KAA8716834.1"/>
    </source>
</evidence>
<evidence type="ECO:0000313" key="4">
    <source>
        <dbReference type="Proteomes" id="UP000322181"/>
    </source>
</evidence>
<proteinExistence type="predicted"/>
<protein>
    <submittedName>
        <fullName evidence="3">Deoxycytidylate deaminase</fullName>
    </submittedName>
</protein>
<comment type="caution">
    <text evidence="3">The sequence shown here is derived from an EMBL/GenBank/DDBJ whole genome shotgun (WGS) entry which is preliminary data.</text>
</comment>
<dbReference type="GO" id="GO:0005737">
    <property type="term" value="C:cytoplasm"/>
    <property type="evidence" value="ECO:0007669"/>
    <property type="project" value="TreeGrafter"/>
</dbReference>
<dbReference type="GO" id="GO:0004132">
    <property type="term" value="F:dCMP deaminase activity"/>
    <property type="evidence" value="ECO:0007669"/>
    <property type="project" value="TreeGrafter"/>
</dbReference>
<dbReference type="PANTHER" id="PTHR11086:SF18">
    <property type="entry name" value="DEOXYCYTIDYLATE DEAMINASE"/>
    <property type="match status" value="1"/>
</dbReference>
<dbReference type="Proteomes" id="UP000322181">
    <property type="component" value="Unassembled WGS sequence"/>
</dbReference>
<dbReference type="InterPro" id="IPR016193">
    <property type="entry name" value="Cytidine_deaminase-like"/>
</dbReference>
<dbReference type="InterPro" id="IPR002125">
    <property type="entry name" value="CMP_dCMP_dom"/>
</dbReference>
<dbReference type="Pfam" id="PF00383">
    <property type="entry name" value="dCMP_cyt_deam_1"/>
    <property type="match status" value="1"/>
</dbReference>